<comment type="caution">
    <text evidence="1">The sequence shown here is derived from an EMBL/GenBank/DDBJ whole genome shotgun (WGS) entry which is preliminary data.</text>
</comment>
<gene>
    <name evidence="1" type="ORF">G6F64_006807</name>
</gene>
<name>A0A9P7BRU0_RHIOR</name>
<reference evidence="1" key="1">
    <citation type="journal article" date="2020" name="Microb. Genom.">
        <title>Genetic diversity of clinical and environmental Mucorales isolates obtained from an investigation of mucormycosis cases among solid organ transplant recipients.</title>
        <authorList>
            <person name="Nguyen M.H."/>
            <person name="Kaul D."/>
            <person name="Muto C."/>
            <person name="Cheng S.J."/>
            <person name="Richter R.A."/>
            <person name="Bruno V.M."/>
            <person name="Liu G."/>
            <person name="Beyhan S."/>
            <person name="Sundermann A.J."/>
            <person name="Mounaud S."/>
            <person name="Pasculle A.W."/>
            <person name="Nierman W.C."/>
            <person name="Driscoll E."/>
            <person name="Cumbie R."/>
            <person name="Clancy C.J."/>
            <person name="Dupont C.L."/>
        </authorList>
    </citation>
    <scope>NUCLEOTIDE SEQUENCE</scope>
    <source>
        <strain evidence="1">GL11</strain>
    </source>
</reference>
<accession>A0A9P7BRU0</accession>
<proteinExistence type="predicted"/>
<dbReference type="Proteomes" id="UP000716291">
    <property type="component" value="Unassembled WGS sequence"/>
</dbReference>
<protein>
    <submittedName>
        <fullName evidence="1">Uncharacterized protein</fullName>
    </submittedName>
</protein>
<dbReference type="AlphaFoldDB" id="A0A9P7BRU0"/>
<sequence length="84" mass="9689">MLRTTDDIVQFENVLQKDSVREKAEEIPADAGVDSQEPQYVNVFSQDSDQKIQTNASVPFLDIVYNESELDRFNKRILILYGIH</sequence>
<dbReference type="EMBL" id="JAANQT010000944">
    <property type="protein sequence ID" value="KAG1307452.1"/>
    <property type="molecule type" value="Genomic_DNA"/>
</dbReference>
<evidence type="ECO:0000313" key="1">
    <source>
        <dbReference type="EMBL" id="KAG1307452.1"/>
    </source>
</evidence>
<organism evidence="1 2">
    <name type="scientific">Rhizopus oryzae</name>
    <name type="common">Mucormycosis agent</name>
    <name type="synonym">Rhizopus arrhizus var. delemar</name>
    <dbReference type="NCBI Taxonomy" id="64495"/>
    <lineage>
        <taxon>Eukaryota</taxon>
        <taxon>Fungi</taxon>
        <taxon>Fungi incertae sedis</taxon>
        <taxon>Mucoromycota</taxon>
        <taxon>Mucoromycotina</taxon>
        <taxon>Mucoromycetes</taxon>
        <taxon>Mucorales</taxon>
        <taxon>Mucorineae</taxon>
        <taxon>Rhizopodaceae</taxon>
        <taxon>Rhizopus</taxon>
    </lineage>
</organism>
<dbReference type="OrthoDB" id="2219900at2759"/>
<evidence type="ECO:0000313" key="2">
    <source>
        <dbReference type="Proteomes" id="UP000716291"/>
    </source>
</evidence>
<keyword evidence="2" id="KW-1185">Reference proteome</keyword>